<feature type="region of interest" description="Disordered" evidence="1">
    <location>
        <begin position="148"/>
        <end position="215"/>
    </location>
</feature>
<feature type="compositionally biased region" description="Polar residues" evidence="1">
    <location>
        <begin position="262"/>
        <end position="282"/>
    </location>
</feature>
<dbReference type="RefSeq" id="XP_007774192.1">
    <property type="nucleotide sequence ID" value="XM_007776002.1"/>
</dbReference>
<evidence type="ECO:0000313" key="3">
    <source>
        <dbReference type="Proteomes" id="UP000053558"/>
    </source>
</evidence>
<name>A0A5M3M9J7_CONPW</name>
<evidence type="ECO:0000313" key="2">
    <source>
        <dbReference type="EMBL" id="EIW75470.1"/>
    </source>
</evidence>
<keyword evidence="3" id="KW-1185">Reference proteome</keyword>
<dbReference type="AlphaFoldDB" id="A0A5M3M9J7"/>
<dbReference type="KEGG" id="cput:CONPUDRAFT_158931"/>
<feature type="compositionally biased region" description="Low complexity" evidence="1">
    <location>
        <begin position="154"/>
        <end position="164"/>
    </location>
</feature>
<accession>A0A5M3M9J7</accession>
<proteinExistence type="predicted"/>
<feature type="compositionally biased region" description="Low complexity" evidence="1">
    <location>
        <begin position="290"/>
        <end position="301"/>
    </location>
</feature>
<feature type="region of interest" description="Disordered" evidence="1">
    <location>
        <begin position="427"/>
        <end position="452"/>
    </location>
</feature>
<feature type="compositionally biased region" description="Low complexity" evidence="1">
    <location>
        <begin position="428"/>
        <end position="439"/>
    </location>
</feature>
<gene>
    <name evidence="2" type="ORF">CONPUDRAFT_158931</name>
</gene>
<sequence>MAEAPEVTVFKLPNYLPKKFRTLDIENPTSVIAAIVIYSARWTAMFARFKAGGINKAAFLERASQEVDEAAWWMEAYIEYAKVDGQKLDWQLTPIAVAMYHERGNMESPTFSLDPTTYRVFKHYCFRPVEVNNCGAAWWDEPEFTRATSPPVPAGSSAGPDAPSLFAKPIRPAESTAPLPAPSSQGSPSPAPRRPVGHKPKGKPSSTPRTTTPTVQAGEDADAAMDDDITIQSPQPGPPTSDEDVQIVEAPHKKPRPRQAKRTSTLPAAAVDQNQFDSITGDTTEEQPVASQAAASSAHAAMGKAPSSESALLAARVHPKGTGQGVPAEREVLDLTAEVDGMEGFADAIRELVRAVDNNYSATRNDVKTHKESLTKVMKDHNDSIKALTSAVNGIREDLRFLAHTLGHDIPPRTSEGDAHISGDVEMSDSAQQGDSSSAPNKRQRKSQGKCTRRRAVLLPGAHAAAPSCAVCSNDAALHPGGHAALLIRRTTDQPVRRYHRRRPTRSTPTAADVGWHGVVGRSVVRWDGEVEAACLQLLRGESIL</sequence>
<comment type="caution">
    <text evidence="2">The sequence shown here is derived from an EMBL/GenBank/DDBJ whole genome shotgun (WGS) entry which is preliminary data.</text>
</comment>
<dbReference type="Proteomes" id="UP000053558">
    <property type="component" value="Unassembled WGS sequence"/>
</dbReference>
<protein>
    <submittedName>
        <fullName evidence="2">Uncharacterized protein</fullName>
    </submittedName>
</protein>
<dbReference type="EMBL" id="JH711588">
    <property type="protein sequence ID" value="EIW75470.1"/>
    <property type="molecule type" value="Genomic_DNA"/>
</dbReference>
<feature type="compositionally biased region" description="Basic residues" evidence="1">
    <location>
        <begin position="442"/>
        <end position="452"/>
    </location>
</feature>
<organism evidence="2 3">
    <name type="scientific">Coniophora puteana (strain RWD-64-598)</name>
    <name type="common">Brown rot fungus</name>
    <dbReference type="NCBI Taxonomy" id="741705"/>
    <lineage>
        <taxon>Eukaryota</taxon>
        <taxon>Fungi</taxon>
        <taxon>Dikarya</taxon>
        <taxon>Basidiomycota</taxon>
        <taxon>Agaricomycotina</taxon>
        <taxon>Agaricomycetes</taxon>
        <taxon>Agaricomycetidae</taxon>
        <taxon>Boletales</taxon>
        <taxon>Coniophorineae</taxon>
        <taxon>Coniophoraceae</taxon>
        <taxon>Coniophora</taxon>
    </lineage>
</organism>
<feature type="compositionally biased region" description="Low complexity" evidence="1">
    <location>
        <begin position="203"/>
        <end position="214"/>
    </location>
</feature>
<dbReference type="GeneID" id="19204003"/>
<reference evidence="3" key="1">
    <citation type="journal article" date="2012" name="Science">
        <title>The Paleozoic origin of enzymatic lignin decomposition reconstructed from 31 fungal genomes.</title>
        <authorList>
            <person name="Floudas D."/>
            <person name="Binder M."/>
            <person name="Riley R."/>
            <person name="Barry K."/>
            <person name="Blanchette R.A."/>
            <person name="Henrissat B."/>
            <person name="Martinez A.T."/>
            <person name="Otillar R."/>
            <person name="Spatafora J.W."/>
            <person name="Yadav J.S."/>
            <person name="Aerts A."/>
            <person name="Benoit I."/>
            <person name="Boyd A."/>
            <person name="Carlson A."/>
            <person name="Copeland A."/>
            <person name="Coutinho P.M."/>
            <person name="de Vries R.P."/>
            <person name="Ferreira P."/>
            <person name="Findley K."/>
            <person name="Foster B."/>
            <person name="Gaskell J."/>
            <person name="Glotzer D."/>
            <person name="Gorecki P."/>
            <person name="Heitman J."/>
            <person name="Hesse C."/>
            <person name="Hori C."/>
            <person name="Igarashi K."/>
            <person name="Jurgens J.A."/>
            <person name="Kallen N."/>
            <person name="Kersten P."/>
            <person name="Kohler A."/>
            <person name="Kuees U."/>
            <person name="Kumar T.K.A."/>
            <person name="Kuo A."/>
            <person name="LaButti K."/>
            <person name="Larrondo L.F."/>
            <person name="Lindquist E."/>
            <person name="Ling A."/>
            <person name="Lombard V."/>
            <person name="Lucas S."/>
            <person name="Lundell T."/>
            <person name="Martin R."/>
            <person name="McLaughlin D.J."/>
            <person name="Morgenstern I."/>
            <person name="Morin E."/>
            <person name="Murat C."/>
            <person name="Nagy L.G."/>
            <person name="Nolan M."/>
            <person name="Ohm R.A."/>
            <person name="Patyshakuliyeva A."/>
            <person name="Rokas A."/>
            <person name="Ruiz-Duenas F.J."/>
            <person name="Sabat G."/>
            <person name="Salamov A."/>
            <person name="Samejima M."/>
            <person name="Schmutz J."/>
            <person name="Slot J.C."/>
            <person name="St John F."/>
            <person name="Stenlid J."/>
            <person name="Sun H."/>
            <person name="Sun S."/>
            <person name="Syed K."/>
            <person name="Tsang A."/>
            <person name="Wiebenga A."/>
            <person name="Young D."/>
            <person name="Pisabarro A."/>
            <person name="Eastwood D.C."/>
            <person name="Martin F."/>
            <person name="Cullen D."/>
            <person name="Grigoriev I.V."/>
            <person name="Hibbett D.S."/>
        </authorList>
    </citation>
    <scope>NUCLEOTIDE SEQUENCE [LARGE SCALE GENOMIC DNA]</scope>
    <source>
        <strain evidence="3">RWD-64-598 SS2</strain>
    </source>
</reference>
<evidence type="ECO:0000256" key="1">
    <source>
        <dbReference type="SAM" id="MobiDB-lite"/>
    </source>
</evidence>
<feature type="region of interest" description="Disordered" evidence="1">
    <location>
        <begin position="250"/>
        <end position="303"/>
    </location>
</feature>